<dbReference type="InterPro" id="IPR001478">
    <property type="entry name" value="PDZ"/>
</dbReference>
<feature type="transmembrane region" description="Helical" evidence="11">
    <location>
        <begin position="421"/>
        <end position="442"/>
    </location>
</feature>
<keyword evidence="9" id="KW-0482">Metalloprotease</keyword>
<protein>
    <submittedName>
        <fullName evidence="13">Site-2 protease family protein</fullName>
    </submittedName>
</protein>
<comment type="caution">
    <text evidence="13">The sequence shown here is derived from an EMBL/GenBank/DDBJ whole genome shotgun (WGS) entry which is preliminary data.</text>
</comment>
<evidence type="ECO:0000256" key="4">
    <source>
        <dbReference type="ARBA" id="ARBA00022670"/>
    </source>
</evidence>
<dbReference type="InterPro" id="IPR008915">
    <property type="entry name" value="Peptidase_M50"/>
</dbReference>
<comment type="cofactor">
    <cofactor evidence="1">
        <name>Zn(2+)</name>
        <dbReference type="ChEBI" id="CHEBI:29105"/>
    </cofactor>
</comment>
<dbReference type="PANTHER" id="PTHR42837:SF2">
    <property type="entry name" value="MEMBRANE METALLOPROTEASE ARASP2, CHLOROPLASTIC-RELATED"/>
    <property type="match status" value="1"/>
</dbReference>
<evidence type="ECO:0000256" key="9">
    <source>
        <dbReference type="ARBA" id="ARBA00023049"/>
    </source>
</evidence>
<dbReference type="CDD" id="cd23081">
    <property type="entry name" value="cpPDZ_EcRseP-like"/>
    <property type="match status" value="1"/>
</dbReference>
<dbReference type="InterPro" id="IPR036034">
    <property type="entry name" value="PDZ_sf"/>
</dbReference>
<feature type="domain" description="PDZ" evidence="12">
    <location>
        <begin position="138"/>
        <end position="238"/>
    </location>
</feature>
<keyword evidence="8 11" id="KW-1133">Transmembrane helix</keyword>
<keyword evidence="10 11" id="KW-0472">Membrane</keyword>
<dbReference type="RefSeq" id="WP_345445967.1">
    <property type="nucleotide sequence ID" value="NZ_BAABKP010000002.1"/>
</dbReference>
<evidence type="ECO:0000256" key="10">
    <source>
        <dbReference type="ARBA" id="ARBA00023136"/>
    </source>
</evidence>
<dbReference type="Pfam" id="PF17820">
    <property type="entry name" value="PDZ_6"/>
    <property type="match status" value="1"/>
</dbReference>
<accession>A0ABP9BHY5</accession>
<evidence type="ECO:0000256" key="6">
    <source>
        <dbReference type="ARBA" id="ARBA00022801"/>
    </source>
</evidence>
<evidence type="ECO:0000256" key="5">
    <source>
        <dbReference type="ARBA" id="ARBA00022692"/>
    </source>
</evidence>
<dbReference type="GO" id="GO:0006508">
    <property type="term" value="P:proteolysis"/>
    <property type="evidence" value="ECO:0007669"/>
    <property type="project" value="UniProtKB-KW"/>
</dbReference>
<dbReference type="Pfam" id="PF02163">
    <property type="entry name" value="Peptidase_M50"/>
    <property type="match status" value="1"/>
</dbReference>
<reference evidence="14" key="1">
    <citation type="journal article" date="2019" name="Int. J. Syst. Evol. Microbiol.">
        <title>The Global Catalogue of Microorganisms (GCM) 10K type strain sequencing project: providing services to taxonomists for standard genome sequencing and annotation.</title>
        <authorList>
            <consortium name="The Broad Institute Genomics Platform"/>
            <consortium name="The Broad Institute Genome Sequencing Center for Infectious Disease"/>
            <person name="Wu L."/>
            <person name="Ma J."/>
        </authorList>
    </citation>
    <scope>NUCLEOTIDE SEQUENCE [LARGE SCALE GENOMIC DNA]</scope>
    <source>
        <strain evidence="14">JCM 18541</strain>
    </source>
</reference>
<comment type="similarity">
    <text evidence="3">Belongs to the peptidase M50B family.</text>
</comment>
<gene>
    <name evidence="13" type="ORF">GCM10023352_13800</name>
</gene>
<dbReference type="CDD" id="cd06163">
    <property type="entry name" value="S2P-M50_PDZ_RseP-like"/>
    <property type="match status" value="1"/>
</dbReference>
<evidence type="ECO:0000259" key="12">
    <source>
        <dbReference type="SMART" id="SM00228"/>
    </source>
</evidence>
<name>A0ABP9BHY5_9MICC</name>
<evidence type="ECO:0000313" key="14">
    <source>
        <dbReference type="Proteomes" id="UP001500187"/>
    </source>
</evidence>
<dbReference type="PANTHER" id="PTHR42837">
    <property type="entry name" value="REGULATOR OF SIGMA-E PROTEASE RSEP"/>
    <property type="match status" value="1"/>
</dbReference>
<evidence type="ECO:0000256" key="8">
    <source>
        <dbReference type="ARBA" id="ARBA00022989"/>
    </source>
</evidence>
<feature type="transmembrane region" description="Helical" evidence="11">
    <location>
        <begin position="127"/>
        <end position="149"/>
    </location>
</feature>
<keyword evidence="7" id="KW-0862">Zinc</keyword>
<dbReference type="SUPFAM" id="SSF50156">
    <property type="entry name" value="PDZ domain-like"/>
    <property type="match status" value="1"/>
</dbReference>
<dbReference type="InterPro" id="IPR004387">
    <property type="entry name" value="Pept_M50_Zn"/>
</dbReference>
<evidence type="ECO:0000256" key="3">
    <source>
        <dbReference type="ARBA" id="ARBA00007931"/>
    </source>
</evidence>
<evidence type="ECO:0000313" key="13">
    <source>
        <dbReference type="EMBL" id="GAA4795757.1"/>
    </source>
</evidence>
<evidence type="ECO:0000256" key="2">
    <source>
        <dbReference type="ARBA" id="ARBA00004141"/>
    </source>
</evidence>
<evidence type="ECO:0000256" key="11">
    <source>
        <dbReference type="SAM" id="Phobius"/>
    </source>
</evidence>
<proteinExistence type="inferred from homology"/>
<keyword evidence="14" id="KW-1185">Reference proteome</keyword>
<dbReference type="GO" id="GO:0008233">
    <property type="term" value="F:peptidase activity"/>
    <property type="evidence" value="ECO:0007669"/>
    <property type="project" value="UniProtKB-KW"/>
</dbReference>
<evidence type="ECO:0000256" key="7">
    <source>
        <dbReference type="ARBA" id="ARBA00022833"/>
    </source>
</evidence>
<dbReference type="Proteomes" id="UP001500187">
    <property type="component" value="Unassembled WGS sequence"/>
</dbReference>
<keyword evidence="6" id="KW-0378">Hydrolase</keyword>
<evidence type="ECO:0000256" key="1">
    <source>
        <dbReference type="ARBA" id="ARBA00001947"/>
    </source>
</evidence>
<keyword evidence="5 11" id="KW-0812">Transmembrane</keyword>
<feature type="transmembrane region" description="Helical" evidence="11">
    <location>
        <begin position="359"/>
        <end position="379"/>
    </location>
</feature>
<keyword evidence="4 13" id="KW-0645">Protease</keyword>
<sequence length="448" mass="47882">MGILLFILGVVLMALAIAVSIALHEVGHLVPAKLFGVRVPQYMIGFGKTIFSWRRGETEYGFKALPLGGYISMIGMYPPGRENQGGRAGGTSPFQQLATDAREADAERILPGDENRLFYKLPVYKRIIIMLGGPTMNLLIGLMCTAILVTGFGSYQPTATVSTVSECVQQVSATDADSASASECGAEDPVSPALKAGLQPGDVITSFDGEPVTGWEQLSSMIRDRANQTVPVTVQRDGQLQELQITPILTVRPVMDELLGAYTVDSDGNLETVDVGFIGISPKTELTPGTVGEVLPTVGQSLERIGATLIKLPARVYGVAQTLLTNGERDINSPVSVVGVGRIAGEIAAHDEIMLRDKAASLVSLIAQMNLMLFVFNLIPLLPLDGGHVLGALWEGFRRKTARLLGRKDPGPFDPVRLLPLTYVVAGSFLVMTVILVAADIFKPISLL</sequence>
<dbReference type="InterPro" id="IPR041489">
    <property type="entry name" value="PDZ_6"/>
</dbReference>
<dbReference type="SMART" id="SM00228">
    <property type="entry name" value="PDZ"/>
    <property type="match status" value="1"/>
</dbReference>
<dbReference type="EMBL" id="BAABKP010000002">
    <property type="protein sequence ID" value="GAA4795757.1"/>
    <property type="molecule type" value="Genomic_DNA"/>
</dbReference>
<organism evidence="13 14">
    <name type="scientific">Rothia endophytica</name>
    <dbReference type="NCBI Taxonomy" id="1324766"/>
    <lineage>
        <taxon>Bacteria</taxon>
        <taxon>Bacillati</taxon>
        <taxon>Actinomycetota</taxon>
        <taxon>Actinomycetes</taxon>
        <taxon>Micrococcales</taxon>
        <taxon>Micrococcaceae</taxon>
        <taxon>Rothia</taxon>
    </lineage>
</organism>
<comment type="subcellular location">
    <subcellularLocation>
        <location evidence="2">Membrane</location>
        <topology evidence="2">Multi-pass membrane protein</topology>
    </subcellularLocation>
</comment>
<dbReference type="Gene3D" id="2.30.42.10">
    <property type="match status" value="1"/>
</dbReference>